<organism evidence="2 3">
    <name type="scientific">Myxococcus stipitatus (strain DSM 14675 / JCM 12634 / Mx s8)</name>
    <dbReference type="NCBI Taxonomy" id="1278073"/>
    <lineage>
        <taxon>Bacteria</taxon>
        <taxon>Pseudomonadati</taxon>
        <taxon>Myxococcota</taxon>
        <taxon>Myxococcia</taxon>
        <taxon>Myxococcales</taxon>
        <taxon>Cystobacterineae</taxon>
        <taxon>Myxococcaceae</taxon>
        <taxon>Myxococcus</taxon>
    </lineage>
</organism>
<protein>
    <submittedName>
        <fullName evidence="2">Uncharacterized protein</fullName>
    </submittedName>
</protein>
<accession>L7U5C0</accession>
<dbReference type="AlphaFoldDB" id="L7U5C0"/>
<proteinExistence type="predicted"/>
<evidence type="ECO:0000313" key="3">
    <source>
        <dbReference type="Proteomes" id="UP000011131"/>
    </source>
</evidence>
<dbReference type="EMBL" id="CP004025">
    <property type="protein sequence ID" value="AGC42777.1"/>
    <property type="molecule type" value="Genomic_DNA"/>
</dbReference>
<feature type="region of interest" description="Disordered" evidence="1">
    <location>
        <begin position="106"/>
        <end position="143"/>
    </location>
</feature>
<sequence>MTTIRRLSSSIMSALRRTSLDADVAPVAGPERSESLQAVEKVRRGFSDESDFGVDGADALLASFELGDVEESASTRDLEHQALRVFSGESSFEASAPRYGQLLGAQLPSSLGAPREPGLSASSRRSGASAPDASDILSPDQASWELQNLDASSTQLDSPEDLLSLLGSPRTSSASVSPFDLDLDFYDDSLIHGLEVPGSPATSVEGPSQARSTSASAWSDVSVEPAGPQEFLADLSDLGTLVPDEPGPTDAAFAGVLGTLAANPVAASIPATAALGAQSVDAVAETVEPTSEMNAARPEHAPASIQDAFESVQVDPSLLMPEGPSQT</sequence>
<keyword evidence="3" id="KW-1185">Reference proteome</keyword>
<dbReference type="RefSeq" id="WP_015347040.1">
    <property type="nucleotide sequence ID" value="NC_020126.1"/>
</dbReference>
<name>L7U5C0_MYXSD</name>
<reference evidence="2 3" key="1">
    <citation type="journal article" date="2013" name="Genome Announc.">
        <title>Complete genome sequence of Myxococcus stipitatus strain DSM 14675, a fruiting myxobacterium.</title>
        <authorList>
            <person name="Huntley S."/>
            <person name="Kneip S."/>
            <person name="Treuner-Lange A."/>
            <person name="Sogaard-Andersen L."/>
        </authorList>
    </citation>
    <scope>NUCLEOTIDE SEQUENCE [LARGE SCALE GENOMIC DNA]</scope>
    <source>
        <strain evidence="3">DSM 14675 / JCM 12634 / Mx s8</strain>
    </source>
</reference>
<feature type="region of interest" description="Disordered" evidence="1">
    <location>
        <begin position="197"/>
        <end position="223"/>
    </location>
</feature>
<dbReference type="PATRIC" id="fig|1278073.3.peg.1493"/>
<dbReference type="OrthoDB" id="5525827at2"/>
<evidence type="ECO:0000256" key="1">
    <source>
        <dbReference type="SAM" id="MobiDB-lite"/>
    </source>
</evidence>
<dbReference type="HOGENOM" id="CLU_729223_0_0_7"/>
<feature type="compositionally biased region" description="Low complexity" evidence="1">
    <location>
        <begin position="117"/>
        <end position="135"/>
    </location>
</feature>
<dbReference type="Proteomes" id="UP000011131">
    <property type="component" value="Chromosome"/>
</dbReference>
<dbReference type="KEGG" id="msd:MYSTI_01429"/>
<evidence type="ECO:0000313" key="2">
    <source>
        <dbReference type="EMBL" id="AGC42777.1"/>
    </source>
</evidence>
<feature type="compositionally biased region" description="Polar residues" evidence="1">
    <location>
        <begin position="200"/>
        <end position="219"/>
    </location>
</feature>
<gene>
    <name evidence="2" type="ordered locus">MYSTI_01429</name>
</gene>